<protein>
    <submittedName>
        <fullName evidence="2">Uncharacterized protein</fullName>
    </submittedName>
</protein>
<comment type="caution">
    <text evidence="2">The sequence shown here is derived from an EMBL/GenBank/DDBJ whole genome shotgun (WGS) entry which is preliminary data.</text>
</comment>
<keyword evidence="1" id="KW-0732">Signal</keyword>
<proteinExistence type="predicted"/>
<feature type="chain" id="PRO_5022089019" evidence="1">
    <location>
        <begin position="21"/>
        <end position="174"/>
    </location>
</feature>
<gene>
    <name evidence="2" type="ORF">E6K81_09400</name>
</gene>
<dbReference type="EMBL" id="VBPB01000148">
    <property type="protein sequence ID" value="TMQ71727.1"/>
    <property type="molecule type" value="Genomic_DNA"/>
</dbReference>
<organism evidence="2 3">
    <name type="scientific">Eiseniibacteriota bacterium</name>
    <dbReference type="NCBI Taxonomy" id="2212470"/>
    <lineage>
        <taxon>Bacteria</taxon>
        <taxon>Candidatus Eiseniibacteriota</taxon>
    </lineage>
</organism>
<dbReference type="Proteomes" id="UP000319771">
    <property type="component" value="Unassembled WGS sequence"/>
</dbReference>
<evidence type="ECO:0000256" key="1">
    <source>
        <dbReference type="SAM" id="SignalP"/>
    </source>
</evidence>
<feature type="signal peptide" evidence="1">
    <location>
        <begin position="1"/>
        <end position="20"/>
    </location>
</feature>
<dbReference type="AlphaFoldDB" id="A0A538U780"/>
<accession>A0A538U780</accession>
<name>A0A538U780_UNCEI</name>
<evidence type="ECO:0000313" key="3">
    <source>
        <dbReference type="Proteomes" id="UP000319771"/>
    </source>
</evidence>
<evidence type="ECO:0000313" key="2">
    <source>
        <dbReference type="EMBL" id="TMQ71727.1"/>
    </source>
</evidence>
<reference evidence="2 3" key="1">
    <citation type="journal article" date="2019" name="Nat. Microbiol.">
        <title>Mediterranean grassland soil C-N compound turnover is dependent on rainfall and depth, and is mediated by genomically divergent microorganisms.</title>
        <authorList>
            <person name="Diamond S."/>
            <person name="Andeer P.F."/>
            <person name="Li Z."/>
            <person name="Crits-Christoph A."/>
            <person name="Burstein D."/>
            <person name="Anantharaman K."/>
            <person name="Lane K.R."/>
            <person name="Thomas B.C."/>
            <person name="Pan C."/>
            <person name="Northen T.R."/>
            <person name="Banfield J.F."/>
        </authorList>
    </citation>
    <scope>NUCLEOTIDE SEQUENCE [LARGE SCALE GENOMIC DNA]</scope>
    <source>
        <strain evidence="2">WS_11</strain>
    </source>
</reference>
<sequence length="174" mass="18822">MARHRLLVAAGAWTVLAAFATGAAAATQVWSGRTFLFSKTAFTDYTLAANQDRILPTVWITRANVQGIFNANTETAYVGGVSPEDTEWATGDAVDYGSLVFLPWENWANRNPPSTVGVNAVVHLIHEDIYIDIVFTSWAQGSASGGAFAYRRAVDPGVTPAQGTTWGRIKVLFR</sequence>